<sequence length="131" mass="14643">MTRWRRIGCEGNRATVTQTTVPPVSFRALHFSHSHALHGLSSEKRLHTVQLREGCLLTRPGLTTLLSIDGSIFLISDRFNTTMTHQCCTTNTQLTFLSSSLSNHLYSRCALTIAYTSRITLTPYCFGLVPV</sequence>
<accession>A0A182S0R2</accession>
<dbReference type="VEuPathDB" id="VectorBase:AFUN014091"/>
<protein>
    <submittedName>
        <fullName evidence="1">Uncharacterized protein</fullName>
    </submittedName>
</protein>
<dbReference type="AlphaFoldDB" id="A0A182S0R2"/>
<name>A0A182S0R2_ANOFN</name>
<organism evidence="1">
    <name type="scientific">Anopheles funestus</name>
    <name type="common">African malaria mosquito</name>
    <dbReference type="NCBI Taxonomy" id="62324"/>
    <lineage>
        <taxon>Eukaryota</taxon>
        <taxon>Metazoa</taxon>
        <taxon>Ecdysozoa</taxon>
        <taxon>Arthropoda</taxon>
        <taxon>Hexapoda</taxon>
        <taxon>Insecta</taxon>
        <taxon>Pterygota</taxon>
        <taxon>Neoptera</taxon>
        <taxon>Endopterygota</taxon>
        <taxon>Diptera</taxon>
        <taxon>Nematocera</taxon>
        <taxon>Culicoidea</taxon>
        <taxon>Culicidae</taxon>
        <taxon>Anophelinae</taxon>
        <taxon>Anopheles</taxon>
    </lineage>
</organism>
<evidence type="ECO:0000313" key="1">
    <source>
        <dbReference type="EnsemblMetazoa" id="AFUN014091-PA"/>
    </source>
</evidence>
<proteinExistence type="predicted"/>
<dbReference type="EnsemblMetazoa" id="AFUN014091-RA">
    <property type="protein sequence ID" value="AFUN014091-PA"/>
    <property type="gene ID" value="AFUN014091"/>
</dbReference>
<reference evidence="1" key="1">
    <citation type="submission" date="2020-05" db="UniProtKB">
        <authorList>
            <consortium name="EnsemblMetazoa"/>
        </authorList>
    </citation>
    <scope>IDENTIFICATION</scope>
    <source>
        <strain evidence="1">FUMOZ</strain>
    </source>
</reference>